<reference evidence="5 6" key="1">
    <citation type="submission" date="2014-11" db="EMBL/GenBank/DDBJ databases">
        <title>Genetic blueprint of the zoonotic pathogen Toxocara canis.</title>
        <authorList>
            <person name="Zhu X.-Q."/>
            <person name="Korhonen P.K."/>
            <person name="Cai H."/>
            <person name="Young N.D."/>
            <person name="Nejsum P."/>
            <person name="von Samson-Himmelstjerna G."/>
            <person name="Boag P.R."/>
            <person name="Tan P."/>
            <person name="Li Q."/>
            <person name="Min J."/>
            <person name="Yang Y."/>
            <person name="Wang X."/>
            <person name="Fang X."/>
            <person name="Hall R.S."/>
            <person name="Hofmann A."/>
            <person name="Sternberg P.W."/>
            <person name="Jex A.R."/>
            <person name="Gasser R.B."/>
        </authorList>
    </citation>
    <scope>NUCLEOTIDE SEQUENCE [LARGE SCALE GENOMIC DNA]</scope>
    <source>
        <strain evidence="5">PN_DK_2014</strain>
    </source>
</reference>
<dbReference type="GO" id="GO:0005654">
    <property type="term" value="C:nucleoplasm"/>
    <property type="evidence" value="ECO:0007669"/>
    <property type="project" value="TreeGrafter"/>
</dbReference>
<dbReference type="Proteomes" id="UP000031036">
    <property type="component" value="Unassembled WGS sequence"/>
</dbReference>
<comment type="similarity">
    <text evidence="2">Belongs to the NOC2 family.</text>
</comment>
<dbReference type="InterPro" id="IPR005343">
    <property type="entry name" value="Noc2"/>
</dbReference>
<feature type="region of interest" description="Disordered" evidence="4">
    <location>
        <begin position="247"/>
        <end position="266"/>
    </location>
</feature>
<proteinExistence type="inferred from homology"/>
<evidence type="ECO:0000256" key="2">
    <source>
        <dbReference type="ARBA" id="ARBA00005907"/>
    </source>
</evidence>
<dbReference type="GO" id="GO:0042393">
    <property type="term" value="F:histone binding"/>
    <property type="evidence" value="ECO:0007669"/>
    <property type="project" value="TreeGrafter"/>
</dbReference>
<dbReference type="GO" id="GO:0005730">
    <property type="term" value="C:nucleolus"/>
    <property type="evidence" value="ECO:0007669"/>
    <property type="project" value="TreeGrafter"/>
</dbReference>
<evidence type="ECO:0000313" key="6">
    <source>
        <dbReference type="Proteomes" id="UP000031036"/>
    </source>
</evidence>
<dbReference type="PANTHER" id="PTHR12687">
    <property type="entry name" value="NUCLEOLAR COMPLEX 2 AND RAD4-RELATED"/>
    <property type="match status" value="1"/>
</dbReference>
<keyword evidence="3" id="KW-0539">Nucleus</keyword>
<dbReference type="GO" id="GO:0042273">
    <property type="term" value="P:ribosomal large subunit biogenesis"/>
    <property type="evidence" value="ECO:0007669"/>
    <property type="project" value="TreeGrafter"/>
</dbReference>
<evidence type="ECO:0000313" key="5">
    <source>
        <dbReference type="EMBL" id="KHN87301.1"/>
    </source>
</evidence>
<dbReference type="AlphaFoldDB" id="A0A0B2VUV6"/>
<dbReference type="GO" id="GO:0030690">
    <property type="term" value="C:Noc1p-Noc2p complex"/>
    <property type="evidence" value="ECO:0007669"/>
    <property type="project" value="TreeGrafter"/>
</dbReference>
<dbReference type="EMBL" id="JPKZ01000441">
    <property type="protein sequence ID" value="KHN87301.1"/>
    <property type="molecule type" value="Genomic_DNA"/>
</dbReference>
<dbReference type="GO" id="GO:0030691">
    <property type="term" value="C:Noc2p-Noc3p complex"/>
    <property type="evidence" value="ECO:0007669"/>
    <property type="project" value="TreeGrafter"/>
</dbReference>
<sequence length="308" mass="34891">MHCIKILMLLQVNCNVYIPTLSQAVQLLDDVGFILKKRPLRGKGTTKGIRMNCVLKASGSQLEDAGFRQALVEELFRVQLEAAYLLRSSCAFPDIVHPLDGQLEAAYLLRSSCAFPDIVHPLDGQIKRFIKSCRNVDYMRLFKSLSSKLNEHAKWVDTIVATRQLQLNDQFCLAALEANLRSVESPLTKFYESWHNMWKMQQETVAQIDAVSKMMPKNKNGGNKVDERRPGREKHITKTNFDPELSSVKEERGENDSEVGLDRLEGRMAKEKKRTLETACKEGARKNITVAKEGAVDELVDFVMSDSE</sequence>
<keyword evidence="6" id="KW-1185">Reference proteome</keyword>
<dbReference type="OrthoDB" id="10266662at2759"/>
<gene>
    <name evidence="5" type="primary">pro-2</name>
    <name evidence="5" type="ORF">Tcan_17905</name>
</gene>
<evidence type="ECO:0000256" key="4">
    <source>
        <dbReference type="SAM" id="MobiDB-lite"/>
    </source>
</evidence>
<evidence type="ECO:0000256" key="1">
    <source>
        <dbReference type="ARBA" id="ARBA00004123"/>
    </source>
</evidence>
<comment type="caution">
    <text evidence="5">The sequence shown here is derived from an EMBL/GenBank/DDBJ whole genome shotgun (WGS) entry which is preliminary data.</text>
</comment>
<dbReference type="Pfam" id="PF03715">
    <property type="entry name" value="Noc2"/>
    <property type="match status" value="2"/>
</dbReference>
<protein>
    <submittedName>
        <fullName evidence="5">Nucleolar complex protein 2-like protein</fullName>
    </submittedName>
</protein>
<dbReference type="GO" id="GO:0000122">
    <property type="term" value="P:negative regulation of transcription by RNA polymerase II"/>
    <property type="evidence" value="ECO:0007669"/>
    <property type="project" value="TreeGrafter"/>
</dbReference>
<dbReference type="PANTHER" id="PTHR12687:SF4">
    <property type="entry name" value="NUCLEOLAR COMPLEX PROTEIN 2 HOMOLOG"/>
    <property type="match status" value="1"/>
</dbReference>
<evidence type="ECO:0000256" key="3">
    <source>
        <dbReference type="ARBA" id="ARBA00023242"/>
    </source>
</evidence>
<accession>A0A0B2VUV6</accession>
<name>A0A0B2VUV6_TOXCA</name>
<comment type="subcellular location">
    <subcellularLocation>
        <location evidence="1">Nucleus</location>
    </subcellularLocation>
</comment>
<organism evidence="5 6">
    <name type="scientific">Toxocara canis</name>
    <name type="common">Canine roundworm</name>
    <dbReference type="NCBI Taxonomy" id="6265"/>
    <lineage>
        <taxon>Eukaryota</taxon>
        <taxon>Metazoa</taxon>
        <taxon>Ecdysozoa</taxon>
        <taxon>Nematoda</taxon>
        <taxon>Chromadorea</taxon>
        <taxon>Rhabditida</taxon>
        <taxon>Spirurina</taxon>
        <taxon>Ascaridomorpha</taxon>
        <taxon>Ascaridoidea</taxon>
        <taxon>Toxocaridae</taxon>
        <taxon>Toxocara</taxon>
    </lineage>
</organism>
<dbReference type="STRING" id="6265.A0A0B2VUV6"/>
<dbReference type="GO" id="GO:0003714">
    <property type="term" value="F:transcription corepressor activity"/>
    <property type="evidence" value="ECO:0007669"/>
    <property type="project" value="TreeGrafter"/>
</dbReference>